<keyword evidence="2" id="KW-1133">Transmembrane helix</keyword>
<dbReference type="OrthoDB" id="7172052at2"/>
<name>A0A328BN58_9CAUL</name>
<keyword evidence="2" id="KW-0812">Transmembrane</keyword>
<reference evidence="3 4" key="1">
    <citation type="submission" date="2018-05" db="EMBL/GenBank/DDBJ databases">
        <authorList>
            <person name="Lanie J.A."/>
            <person name="Ng W.-L."/>
            <person name="Kazmierczak K.M."/>
            <person name="Andrzejewski T.M."/>
            <person name="Davidsen T.M."/>
            <person name="Wayne K.J."/>
            <person name="Tettelin H."/>
            <person name="Glass J.I."/>
            <person name="Rusch D."/>
            <person name="Podicherti R."/>
            <person name="Tsui H.-C.T."/>
            <person name="Winkler M.E."/>
        </authorList>
    </citation>
    <scope>NUCLEOTIDE SEQUENCE [LARGE SCALE GENOMIC DNA]</scope>
    <source>
        <strain evidence="3 4">BUT-10</strain>
    </source>
</reference>
<keyword evidence="2" id="KW-0472">Membrane</keyword>
<proteinExistence type="predicted"/>
<gene>
    <name evidence="3" type="ORF">DJ019_00445</name>
</gene>
<protein>
    <submittedName>
        <fullName evidence="3">Uncharacterized protein</fullName>
    </submittedName>
</protein>
<evidence type="ECO:0000313" key="4">
    <source>
        <dbReference type="Proteomes" id="UP000249524"/>
    </source>
</evidence>
<sequence>MATPDPAPEPKPRRGPPLVAIGAVVALLAGAVIAWLLVSGDSSRRAPPPASEGGLVIDSSGEGDGTAEAGKPLRCFVQGRYVGELSLAACAQRNGVATDALDVGIDETGALAAADEAGQMLIPLPPQEDDVEAAPEPEIVEPATDAEAPAPDGAVATCRRYEGGRWRRLGDMDLDACVQTLFAGRCEKPGQASYGRHGQQTLRLVTGRLEVSDDNRTFRPIAPQAPDCSLPPVQ</sequence>
<feature type="transmembrane region" description="Helical" evidence="2">
    <location>
        <begin position="18"/>
        <end position="38"/>
    </location>
</feature>
<comment type="caution">
    <text evidence="3">The sequence shown here is derived from an EMBL/GenBank/DDBJ whole genome shotgun (WGS) entry which is preliminary data.</text>
</comment>
<accession>A0A328BN58</accession>
<dbReference type="EMBL" id="QFYS01000001">
    <property type="protein sequence ID" value="RAK68533.1"/>
    <property type="molecule type" value="Genomic_DNA"/>
</dbReference>
<feature type="region of interest" description="Disordered" evidence="1">
    <location>
        <begin position="43"/>
        <end position="64"/>
    </location>
</feature>
<dbReference type="Proteomes" id="UP000249524">
    <property type="component" value="Unassembled WGS sequence"/>
</dbReference>
<evidence type="ECO:0000256" key="1">
    <source>
        <dbReference type="SAM" id="MobiDB-lite"/>
    </source>
</evidence>
<dbReference type="AlphaFoldDB" id="A0A328BN58"/>
<dbReference type="RefSeq" id="WP_111274025.1">
    <property type="nucleotide sequence ID" value="NZ_QFYS01000001.1"/>
</dbReference>
<keyword evidence="4" id="KW-1185">Reference proteome</keyword>
<evidence type="ECO:0000313" key="3">
    <source>
        <dbReference type="EMBL" id="RAK68533.1"/>
    </source>
</evidence>
<organism evidence="3 4">
    <name type="scientific">Phenylobacterium kunshanense</name>
    <dbReference type="NCBI Taxonomy" id="1445034"/>
    <lineage>
        <taxon>Bacteria</taxon>
        <taxon>Pseudomonadati</taxon>
        <taxon>Pseudomonadota</taxon>
        <taxon>Alphaproteobacteria</taxon>
        <taxon>Caulobacterales</taxon>
        <taxon>Caulobacteraceae</taxon>
        <taxon>Phenylobacterium</taxon>
    </lineage>
</organism>
<evidence type="ECO:0000256" key="2">
    <source>
        <dbReference type="SAM" id="Phobius"/>
    </source>
</evidence>